<comment type="caution">
    <text evidence="3">The sequence shown here is derived from an EMBL/GenBank/DDBJ whole genome shotgun (WGS) entry which is preliminary data.</text>
</comment>
<keyword evidence="1" id="KW-0472">Membrane</keyword>
<gene>
    <name evidence="3" type="ORF">DPMN_103518</name>
</gene>
<reference evidence="3" key="1">
    <citation type="journal article" date="2019" name="bioRxiv">
        <title>The Genome of the Zebra Mussel, Dreissena polymorpha: A Resource for Invasive Species Research.</title>
        <authorList>
            <person name="McCartney M.A."/>
            <person name="Auch B."/>
            <person name="Kono T."/>
            <person name="Mallez S."/>
            <person name="Zhang Y."/>
            <person name="Obille A."/>
            <person name="Becker A."/>
            <person name="Abrahante J.E."/>
            <person name="Garbe J."/>
            <person name="Badalamenti J.P."/>
            <person name="Herman A."/>
            <person name="Mangelson H."/>
            <person name="Liachko I."/>
            <person name="Sullivan S."/>
            <person name="Sone E.D."/>
            <person name="Koren S."/>
            <person name="Silverstein K.A.T."/>
            <person name="Beckman K.B."/>
            <person name="Gohl D.M."/>
        </authorList>
    </citation>
    <scope>NUCLEOTIDE SEQUENCE</scope>
    <source>
        <strain evidence="3">Duluth1</strain>
        <tissue evidence="3">Whole animal</tissue>
    </source>
</reference>
<keyword evidence="1" id="KW-0812">Transmembrane</keyword>
<sequence length="239" mass="26562">MSTSKVCECAENKECEIDTCREKQCRCVLGYAESPDGKTCNKLATLGETCSNQTICQGFNTRCTDSGVCDCADGFERSDNGRWCRLQSKFGIDFPLLGEKCNGGFFQDCYMFFEQTCIQGKCRCKGSLRDASPEDINATFPDEIQCVEESFKQGHRKPQPCTNGTGRRSPIDTKMAYERAKSKIKRIQDIIIGSCVGSVALLGIIIGIVALIRWKRRGRENFMDTSSTASTDGQASRYM</sequence>
<evidence type="ECO:0000259" key="2">
    <source>
        <dbReference type="Pfam" id="PF01683"/>
    </source>
</evidence>
<dbReference type="InterPro" id="IPR006149">
    <property type="entry name" value="EB_dom"/>
</dbReference>
<dbReference type="Proteomes" id="UP000828390">
    <property type="component" value="Unassembled WGS sequence"/>
</dbReference>
<keyword evidence="1" id="KW-1133">Transmembrane helix</keyword>
<dbReference type="AlphaFoldDB" id="A0A9D4H8L4"/>
<evidence type="ECO:0000256" key="1">
    <source>
        <dbReference type="SAM" id="Phobius"/>
    </source>
</evidence>
<name>A0A9D4H8L4_DREPO</name>
<evidence type="ECO:0000313" key="4">
    <source>
        <dbReference type="Proteomes" id="UP000828390"/>
    </source>
</evidence>
<proteinExistence type="predicted"/>
<dbReference type="Pfam" id="PF01683">
    <property type="entry name" value="EB"/>
    <property type="match status" value="1"/>
</dbReference>
<organism evidence="3 4">
    <name type="scientific">Dreissena polymorpha</name>
    <name type="common">Zebra mussel</name>
    <name type="synonym">Mytilus polymorpha</name>
    <dbReference type="NCBI Taxonomy" id="45954"/>
    <lineage>
        <taxon>Eukaryota</taxon>
        <taxon>Metazoa</taxon>
        <taxon>Spiralia</taxon>
        <taxon>Lophotrochozoa</taxon>
        <taxon>Mollusca</taxon>
        <taxon>Bivalvia</taxon>
        <taxon>Autobranchia</taxon>
        <taxon>Heteroconchia</taxon>
        <taxon>Euheterodonta</taxon>
        <taxon>Imparidentia</taxon>
        <taxon>Neoheterodontei</taxon>
        <taxon>Myida</taxon>
        <taxon>Dreissenoidea</taxon>
        <taxon>Dreissenidae</taxon>
        <taxon>Dreissena</taxon>
    </lineage>
</organism>
<dbReference type="EMBL" id="JAIWYP010000004">
    <property type="protein sequence ID" value="KAH3830277.1"/>
    <property type="molecule type" value="Genomic_DNA"/>
</dbReference>
<keyword evidence="4" id="KW-1185">Reference proteome</keyword>
<feature type="domain" description="EB" evidence="2">
    <location>
        <begin position="38"/>
        <end position="79"/>
    </location>
</feature>
<feature type="transmembrane region" description="Helical" evidence="1">
    <location>
        <begin position="190"/>
        <end position="212"/>
    </location>
</feature>
<protein>
    <recommendedName>
        <fullName evidence="2">EB domain-containing protein</fullName>
    </recommendedName>
</protein>
<evidence type="ECO:0000313" key="3">
    <source>
        <dbReference type="EMBL" id="KAH3830277.1"/>
    </source>
</evidence>
<reference evidence="3" key="2">
    <citation type="submission" date="2020-11" db="EMBL/GenBank/DDBJ databases">
        <authorList>
            <person name="McCartney M.A."/>
            <person name="Auch B."/>
            <person name="Kono T."/>
            <person name="Mallez S."/>
            <person name="Becker A."/>
            <person name="Gohl D.M."/>
            <person name="Silverstein K.A.T."/>
            <person name="Koren S."/>
            <person name="Bechman K.B."/>
            <person name="Herman A."/>
            <person name="Abrahante J.E."/>
            <person name="Garbe J."/>
        </authorList>
    </citation>
    <scope>NUCLEOTIDE SEQUENCE</scope>
    <source>
        <strain evidence="3">Duluth1</strain>
        <tissue evidence="3">Whole animal</tissue>
    </source>
</reference>
<accession>A0A9D4H8L4</accession>